<dbReference type="RefSeq" id="WP_271090051.1">
    <property type="nucleotide sequence ID" value="NZ_JAPJZH010000007.1"/>
</dbReference>
<dbReference type="PANTHER" id="PTHR36437:SF2">
    <property type="entry name" value="GLYOXALASE_BLEOMYCIN RESISTANCE PROTEIN_DIOXYGENASE"/>
    <property type="match status" value="1"/>
</dbReference>
<reference evidence="2" key="1">
    <citation type="submission" date="2022-11" db="EMBL/GenBank/DDBJ databases">
        <title>Hoeflea poritis sp. nov., isolated from scleractinian coral Porites lutea.</title>
        <authorList>
            <person name="Zhang G."/>
            <person name="Wei Q."/>
            <person name="Cai L."/>
        </authorList>
    </citation>
    <scope>NUCLEOTIDE SEQUENCE</scope>
    <source>
        <strain evidence="2">E7-10</strain>
    </source>
</reference>
<dbReference type="EMBL" id="JAPJZH010000007">
    <property type="protein sequence ID" value="MDA4846313.1"/>
    <property type="molecule type" value="Genomic_DNA"/>
</dbReference>
<dbReference type="Pfam" id="PF00903">
    <property type="entry name" value="Glyoxalase"/>
    <property type="match status" value="1"/>
</dbReference>
<gene>
    <name evidence="2" type="ORF">OOZ53_13185</name>
</gene>
<name>A0ABT4VNM3_9HYPH</name>
<dbReference type="InterPro" id="IPR029068">
    <property type="entry name" value="Glyas_Bleomycin-R_OHBP_Dase"/>
</dbReference>
<feature type="domain" description="VOC" evidence="1">
    <location>
        <begin position="3"/>
        <end position="127"/>
    </location>
</feature>
<dbReference type="PROSITE" id="PS51819">
    <property type="entry name" value="VOC"/>
    <property type="match status" value="1"/>
</dbReference>
<accession>A0ABT4VNM3</accession>
<evidence type="ECO:0000313" key="3">
    <source>
        <dbReference type="Proteomes" id="UP001148313"/>
    </source>
</evidence>
<sequence>MPTIANVSLLVPSYDEGITFYVGKLGFELVTDTDLGGGVRWVLVRPKGGNGTALLLAEPGNERQAARIGDQTGGRVGFFLFTDDFARDHESMSEQGVVFLEAPRTESYGTVAVFMDPFGNKWDLLQPAA</sequence>
<dbReference type="PANTHER" id="PTHR36437">
    <property type="entry name" value="GLYOXALASE/BLEOMYCIN RESISTANCE PROTEIN/DIOXYGENASE"/>
    <property type="match status" value="1"/>
</dbReference>
<organism evidence="2 3">
    <name type="scientific">Hoeflea poritis</name>
    <dbReference type="NCBI Taxonomy" id="2993659"/>
    <lineage>
        <taxon>Bacteria</taxon>
        <taxon>Pseudomonadati</taxon>
        <taxon>Pseudomonadota</taxon>
        <taxon>Alphaproteobacteria</taxon>
        <taxon>Hyphomicrobiales</taxon>
        <taxon>Rhizobiaceae</taxon>
        <taxon>Hoeflea</taxon>
    </lineage>
</organism>
<dbReference type="InterPro" id="IPR037523">
    <property type="entry name" value="VOC_core"/>
</dbReference>
<keyword evidence="3" id="KW-1185">Reference proteome</keyword>
<evidence type="ECO:0000259" key="1">
    <source>
        <dbReference type="PROSITE" id="PS51819"/>
    </source>
</evidence>
<dbReference type="Proteomes" id="UP001148313">
    <property type="component" value="Unassembled WGS sequence"/>
</dbReference>
<dbReference type="InterPro" id="IPR004360">
    <property type="entry name" value="Glyas_Fos-R_dOase_dom"/>
</dbReference>
<comment type="caution">
    <text evidence="2">The sequence shown here is derived from an EMBL/GenBank/DDBJ whole genome shotgun (WGS) entry which is preliminary data.</text>
</comment>
<dbReference type="SUPFAM" id="SSF54593">
    <property type="entry name" value="Glyoxalase/Bleomycin resistance protein/Dihydroxybiphenyl dioxygenase"/>
    <property type="match status" value="1"/>
</dbReference>
<dbReference type="Gene3D" id="3.10.180.10">
    <property type="entry name" value="2,3-Dihydroxybiphenyl 1,2-Dioxygenase, domain 1"/>
    <property type="match status" value="1"/>
</dbReference>
<protein>
    <submittedName>
        <fullName evidence="2">VOC family protein</fullName>
    </submittedName>
</protein>
<proteinExistence type="predicted"/>
<evidence type="ECO:0000313" key="2">
    <source>
        <dbReference type="EMBL" id="MDA4846313.1"/>
    </source>
</evidence>